<evidence type="ECO:0000259" key="4">
    <source>
        <dbReference type="PROSITE" id="PS50850"/>
    </source>
</evidence>
<feature type="transmembrane region" description="Helical" evidence="3">
    <location>
        <begin position="481"/>
        <end position="502"/>
    </location>
</feature>
<feature type="transmembrane region" description="Helical" evidence="3">
    <location>
        <begin position="415"/>
        <end position="439"/>
    </location>
</feature>
<comment type="caution">
    <text evidence="5">The sequence shown here is derived from an EMBL/GenBank/DDBJ whole genome shotgun (WGS) entry which is preliminary data.</text>
</comment>
<dbReference type="PROSITE" id="PS50850">
    <property type="entry name" value="MFS"/>
    <property type="match status" value="1"/>
</dbReference>
<name>A0AAD5PGM0_9FUNG</name>
<keyword evidence="3" id="KW-1133">Transmembrane helix</keyword>
<dbReference type="GO" id="GO:0016020">
    <property type="term" value="C:membrane"/>
    <property type="evidence" value="ECO:0007669"/>
    <property type="project" value="UniProtKB-SubCell"/>
</dbReference>
<proteinExistence type="inferred from homology"/>
<dbReference type="AlphaFoldDB" id="A0AAD5PGM0"/>
<dbReference type="InterPro" id="IPR020846">
    <property type="entry name" value="MFS_dom"/>
</dbReference>
<reference evidence="5" key="1">
    <citation type="journal article" date="2022" name="IScience">
        <title>Evolution of zygomycete secretomes and the origins of terrestrial fungal ecologies.</title>
        <authorList>
            <person name="Chang Y."/>
            <person name="Wang Y."/>
            <person name="Mondo S."/>
            <person name="Ahrendt S."/>
            <person name="Andreopoulos W."/>
            <person name="Barry K."/>
            <person name="Beard J."/>
            <person name="Benny G.L."/>
            <person name="Blankenship S."/>
            <person name="Bonito G."/>
            <person name="Cuomo C."/>
            <person name="Desiro A."/>
            <person name="Gervers K.A."/>
            <person name="Hundley H."/>
            <person name="Kuo A."/>
            <person name="LaButti K."/>
            <person name="Lang B.F."/>
            <person name="Lipzen A."/>
            <person name="O'Donnell K."/>
            <person name="Pangilinan J."/>
            <person name="Reynolds N."/>
            <person name="Sandor L."/>
            <person name="Smith M.E."/>
            <person name="Tsang A."/>
            <person name="Grigoriev I.V."/>
            <person name="Stajich J.E."/>
            <person name="Spatafora J.W."/>
        </authorList>
    </citation>
    <scope>NUCLEOTIDE SEQUENCE</scope>
    <source>
        <strain evidence="5">RSA 2281</strain>
    </source>
</reference>
<dbReference type="InterPro" id="IPR036259">
    <property type="entry name" value="MFS_trans_sf"/>
</dbReference>
<dbReference type="SUPFAM" id="SSF103473">
    <property type="entry name" value="MFS general substrate transporter"/>
    <property type="match status" value="1"/>
</dbReference>
<evidence type="ECO:0000313" key="6">
    <source>
        <dbReference type="Proteomes" id="UP001209540"/>
    </source>
</evidence>
<feature type="transmembrane region" description="Helical" evidence="3">
    <location>
        <begin position="208"/>
        <end position="227"/>
    </location>
</feature>
<evidence type="ECO:0000256" key="2">
    <source>
        <dbReference type="ARBA" id="ARBA00006727"/>
    </source>
</evidence>
<feature type="transmembrane region" description="Helical" evidence="3">
    <location>
        <begin position="120"/>
        <end position="141"/>
    </location>
</feature>
<evidence type="ECO:0000256" key="1">
    <source>
        <dbReference type="ARBA" id="ARBA00004141"/>
    </source>
</evidence>
<keyword evidence="3" id="KW-0812">Transmembrane</keyword>
<dbReference type="Pfam" id="PF07690">
    <property type="entry name" value="MFS_1"/>
    <property type="match status" value="1"/>
</dbReference>
<sequence>MTYDYHSQVSSIYLGKDIERLPLLDNFIKNKKFSYHKGDLEPYDRVYEFHDQHSLYNTTEENHDLTEEPLSLSRRKWLVLAAAFLAGIEFNGISYCWGVFQDYYQREMFGNDDETKLKLTFIGTTISFMSLTMFSPTEYIVSKIHFRGALLFVIALVFCGFAAAPFCTQIWQLYISLVICTGTGFGILFSVCIFSIAQWFSDQEINTAYGILFASTGVAGSTIPFLVTWISEHWSMQCAYHSLNSICLLFNIIALIIIREKPHHQVMDHQETQTRSLKEYESEEEVIAEIITVKHFHSHEDTNIESLSNRSLLRKVYLLVLNNPSILTWLIIGFLRSTVDISPFTFLPSYATFIGLSPMQGAITIALMSITSTIGPICTGFIADFWLEKVDTLIIFTAGFSVSALGWVFSYNYNALLLSAALMGFCSPSYFTLAIPVLGDITDPNVFSFSISVAYFVNAVGIIAGPFAANAIESIFSIEPFMTHKLGCFFIPGLTIIFIFLFKMKLK</sequence>
<evidence type="ECO:0000256" key="3">
    <source>
        <dbReference type="SAM" id="Phobius"/>
    </source>
</evidence>
<dbReference type="InterPro" id="IPR050327">
    <property type="entry name" value="Proton-linked_MCT"/>
</dbReference>
<dbReference type="PANTHER" id="PTHR11360:SF284">
    <property type="entry name" value="EG:103B4.3 PROTEIN-RELATED"/>
    <property type="match status" value="1"/>
</dbReference>
<organism evidence="5 6">
    <name type="scientific">Phascolomyces articulosus</name>
    <dbReference type="NCBI Taxonomy" id="60185"/>
    <lineage>
        <taxon>Eukaryota</taxon>
        <taxon>Fungi</taxon>
        <taxon>Fungi incertae sedis</taxon>
        <taxon>Mucoromycota</taxon>
        <taxon>Mucoromycotina</taxon>
        <taxon>Mucoromycetes</taxon>
        <taxon>Mucorales</taxon>
        <taxon>Lichtheimiaceae</taxon>
        <taxon>Phascolomyces</taxon>
    </lineage>
</organism>
<dbReference type="GO" id="GO:0022857">
    <property type="term" value="F:transmembrane transporter activity"/>
    <property type="evidence" value="ECO:0007669"/>
    <property type="project" value="InterPro"/>
</dbReference>
<evidence type="ECO:0000313" key="5">
    <source>
        <dbReference type="EMBL" id="KAI9269283.1"/>
    </source>
</evidence>
<feature type="transmembrane region" description="Helical" evidence="3">
    <location>
        <begin position="316"/>
        <end position="339"/>
    </location>
</feature>
<feature type="transmembrane region" description="Helical" evidence="3">
    <location>
        <begin position="172"/>
        <end position="196"/>
    </location>
</feature>
<dbReference type="Gene3D" id="1.20.1250.20">
    <property type="entry name" value="MFS general substrate transporter like domains"/>
    <property type="match status" value="1"/>
</dbReference>
<protein>
    <submittedName>
        <fullName evidence="5">Major facilitator superfamily domain-containing protein</fullName>
    </submittedName>
</protein>
<keyword evidence="6" id="KW-1185">Reference proteome</keyword>
<keyword evidence="3" id="KW-0472">Membrane</keyword>
<feature type="transmembrane region" description="Helical" evidence="3">
    <location>
        <begin position="239"/>
        <end position="258"/>
    </location>
</feature>
<gene>
    <name evidence="5" type="ORF">BDA99DRAFT_570446</name>
</gene>
<dbReference type="EMBL" id="JAIXMP010000008">
    <property type="protein sequence ID" value="KAI9269283.1"/>
    <property type="molecule type" value="Genomic_DNA"/>
</dbReference>
<dbReference type="PANTHER" id="PTHR11360">
    <property type="entry name" value="MONOCARBOXYLATE TRANSPORTER"/>
    <property type="match status" value="1"/>
</dbReference>
<feature type="transmembrane region" description="Helical" evidence="3">
    <location>
        <begin position="446"/>
        <end position="469"/>
    </location>
</feature>
<feature type="transmembrane region" description="Helical" evidence="3">
    <location>
        <begin position="359"/>
        <end position="383"/>
    </location>
</feature>
<comment type="similarity">
    <text evidence="2">Belongs to the major facilitator superfamily. Monocarboxylate porter (TC 2.A.1.13) family.</text>
</comment>
<feature type="transmembrane region" description="Helical" evidence="3">
    <location>
        <begin position="148"/>
        <end position="166"/>
    </location>
</feature>
<feature type="transmembrane region" description="Helical" evidence="3">
    <location>
        <begin position="77"/>
        <end position="100"/>
    </location>
</feature>
<dbReference type="Proteomes" id="UP001209540">
    <property type="component" value="Unassembled WGS sequence"/>
</dbReference>
<comment type="subcellular location">
    <subcellularLocation>
        <location evidence="1">Membrane</location>
        <topology evidence="1">Multi-pass membrane protein</topology>
    </subcellularLocation>
</comment>
<feature type="transmembrane region" description="Helical" evidence="3">
    <location>
        <begin position="390"/>
        <end position="409"/>
    </location>
</feature>
<feature type="domain" description="Major facilitator superfamily (MFS) profile" evidence="4">
    <location>
        <begin position="317"/>
        <end position="507"/>
    </location>
</feature>
<reference evidence="5" key="2">
    <citation type="submission" date="2023-02" db="EMBL/GenBank/DDBJ databases">
        <authorList>
            <consortium name="DOE Joint Genome Institute"/>
            <person name="Mondo S.J."/>
            <person name="Chang Y."/>
            <person name="Wang Y."/>
            <person name="Ahrendt S."/>
            <person name="Andreopoulos W."/>
            <person name="Barry K."/>
            <person name="Beard J."/>
            <person name="Benny G.L."/>
            <person name="Blankenship S."/>
            <person name="Bonito G."/>
            <person name="Cuomo C."/>
            <person name="Desiro A."/>
            <person name="Gervers K.A."/>
            <person name="Hundley H."/>
            <person name="Kuo A."/>
            <person name="LaButti K."/>
            <person name="Lang B.F."/>
            <person name="Lipzen A."/>
            <person name="O'Donnell K."/>
            <person name="Pangilinan J."/>
            <person name="Reynolds N."/>
            <person name="Sandor L."/>
            <person name="Smith M.W."/>
            <person name="Tsang A."/>
            <person name="Grigoriev I.V."/>
            <person name="Stajich J.E."/>
            <person name="Spatafora J.W."/>
        </authorList>
    </citation>
    <scope>NUCLEOTIDE SEQUENCE</scope>
    <source>
        <strain evidence="5">RSA 2281</strain>
    </source>
</reference>
<dbReference type="InterPro" id="IPR011701">
    <property type="entry name" value="MFS"/>
</dbReference>
<accession>A0AAD5PGM0</accession>